<evidence type="ECO:0008006" key="3">
    <source>
        <dbReference type="Google" id="ProtNLM"/>
    </source>
</evidence>
<proteinExistence type="predicted"/>
<comment type="caution">
    <text evidence="1">The sequence shown here is derived from an EMBL/GenBank/DDBJ whole genome shotgun (WGS) entry which is preliminary data.</text>
</comment>
<gene>
    <name evidence="1" type="ORF">COF81_09480</name>
</gene>
<organism evidence="1 2">
    <name type="scientific">Bacillus pseudomycoides</name>
    <dbReference type="NCBI Taxonomy" id="64104"/>
    <lineage>
        <taxon>Bacteria</taxon>
        <taxon>Bacillati</taxon>
        <taxon>Bacillota</taxon>
        <taxon>Bacilli</taxon>
        <taxon>Bacillales</taxon>
        <taxon>Bacillaceae</taxon>
        <taxon>Bacillus</taxon>
        <taxon>Bacillus cereus group</taxon>
    </lineage>
</organism>
<dbReference type="Proteomes" id="UP000221918">
    <property type="component" value="Unassembled WGS sequence"/>
</dbReference>
<dbReference type="AlphaFoldDB" id="A0ABD6T8I3"/>
<dbReference type="RefSeq" id="WP_098609854.1">
    <property type="nucleotide sequence ID" value="NZ_JANIOB010000043.1"/>
</dbReference>
<reference evidence="1 2" key="1">
    <citation type="submission" date="2017-09" db="EMBL/GenBank/DDBJ databases">
        <title>Large-scale bioinformatics analysis of Bacillus genomes uncovers conserved roles of natural products in bacterial physiology.</title>
        <authorList>
            <consortium name="Agbiome Team Llc"/>
            <person name="Bleich R.M."/>
            <person name="Grubbs K.J."/>
            <person name="Santa Maria K.C."/>
            <person name="Allen S.E."/>
            <person name="Farag S."/>
            <person name="Shank E.A."/>
            <person name="Bowers A."/>
        </authorList>
    </citation>
    <scope>NUCLEOTIDE SEQUENCE [LARGE SCALE GENOMIC DNA]</scope>
    <source>
        <strain evidence="1 2">AFS037265</strain>
    </source>
</reference>
<evidence type="ECO:0000313" key="1">
    <source>
        <dbReference type="EMBL" id="PHE99939.1"/>
    </source>
</evidence>
<evidence type="ECO:0000313" key="2">
    <source>
        <dbReference type="Proteomes" id="UP000221918"/>
    </source>
</evidence>
<name>A0ABD6T8I3_9BACI</name>
<dbReference type="EMBL" id="NUTL01000037">
    <property type="protein sequence ID" value="PHE99939.1"/>
    <property type="molecule type" value="Genomic_DNA"/>
</dbReference>
<accession>A0ABD6T8I3</accession>
<sequence>MQTPIIVHVVYDFYNGDKDSEVFLYLDIKKAKEHGKKLAKDYLKDYGLTANDFQGESDTFYELEDDTGYWFNTWSEKTYDKYNVAVYKKKIEDAC</sequence>
<protein>
    <recommendedName>
        <fullName evidence="3">Phage protein</fullName>
    </recommendedName>
</protein>